<evidence type="ECO:0000313" key="2">
    <source>
        <dbReference type="EMBL" id="OYD83115.1"/>
    </source>
</evidence>
<geneLocation type="plasmid" evidence="2">
    <name>unnamed</name>
</geneLocation>
<dbReference type="Proteomes" id="UP000215367">
    <property type="component" value="Unassembled WGS sequence"/>
</dbReference>
<feature type="transmembrane region" description="Helical" evidence="1">
    <location>
        <begin position="21"/>
        <end position="43"/>
    </location>
</feature>
<sequence length="85" mass="9168">MESTTLKVKHAAAVKALRGCWGLRHAACCIVCAPLFLCGAPLLSRTTESSLDSGLTLFAALRKIDHTYPHDVNGHGGRRSIFFSL</sequence>
<evidence type="ECO:0000256" key="1">
    <source>
        <dbReference type="SAM" id="Phobius"/>
    </source>
</evidence>
<reference evidence="2 3" key="1">
    <citation type="submission" date="2017-07" db="EMBL/GenBank/DDBJ databases">
        <title>Whole genome sequence of Azospirillum brasilense 2A1, a potential biofertilizer strain.</title>
        <authorList>
            <person name="Fontana C.A."/>
            <person name="Toffoli L.M."/>
            <person name="Salazar S.M."/>
            <person name="Puglisi E."/>
            <person name="Pedraza R."/>
            <person name="Bassi D."/>
            <person name="Cocconcelli P.S."/>
        </authorList>
    </citation>
    <scope>NUCLEOTIDE SEQUENCE [LARGE SCALE GENOMIC DNA]</scope>
    <source>
        <strain evidence="2 3">2A1</strain>
        <plasmid evidence="2">unnamed</plasmid>
    </source>
</reference>
<keyword evidence="2" id="KW-0614">Plasmid</keyword>
<keyword evidence="1" id="KW-0472">Membrane</keyword>
<comment type="caution">
    <text evidence="2">The sequence shown here is derived from an EMBL/GenBank/DDBJ whole genome shotgun (WGS) entry which is preliminary data.</text>
</comment>
<dbReference type="EMBL" id="NOWT01000016">
    <property type="protein sequence ID" value="OYD83115.1"/>
    <property type="molecule type" value="Genomic_DNA"/>
</dbReference>
<accession>A0A235HCZ4</accession>
<organism evidence="2 3">
    <name type="scientific">Azospirillum brasilense</name>
    <dbReference type="NCBI Taxonomy" id="192"/>
    <lineage>
        <taxon>Bacteria</taxon>
        <taxon>Pseudomonadati</taxon>
        <taxon>Pseudomonadota</taxon>
        <taxon>Alphaproteobacteria</taxon>
        <taxon>Rhodospirillales</taxon>
        <taxon>Azospirillaceae</taxon>
        <taxon>Azospirillum</taxon>
    </lineage>
</organism>
<evidence type="ECO:0000313" key="3">
    <source>
        <dbReference type="Proteomes" id="UP000215367"/>
    </source>
</evidence>
<protein>
    <submittedName>
        <fullName evidence="2">Uncharacterized protein</fullName>
    </submittedName>
</protein>
<name>A0A235HCZ4_AZOBR</name>
<keyword evidence="1" id="KW-0812">Transmembrane</keyword>
<keyword evidence="1" id="KW-1133">Transmembrane helix</keyword>
<gene>
    <name evidence="2" type="ORF">CHT98_17085</name>
</gene>
<dbReference type="AlphaFoldDB" id="A0A235HCZ4"/>
<proteinExistence type="predicted"/>